<proteinExistence type="predicted"/>
<reference evidence="1 2" key="1">
    <citation type="submission" date="2021-01" db="EMBL/GenBank/DDBJ databases">
        <title>Genome public.</title>
        <authorList>
            <person name="Liu C."/>
            <person name="Sun Q."/>
        </authorList>
    </citation>
    <scope>NUCLEOTIDE SEQUENCE [LARGE SCALE GENOMIC DNA]</scope>
    <source>
        <strain evidence="1 2">YIM B02515</strain>
    </source>
</reference>
<protein>
    <submittedName>
        <fullName evidence="1">Uncharacterized protein</fullName>
    </submittedName>
</protein>
<evidence type="ECO:0000313" key="1">
    <source>
        <dbReference type="EMBL" id="MBL4937804.1"/>
    </source>
</evidence>
<dbReference type="EMBL" id="JAESWC010000018">
    <property type="protein sequence ID" value="MBL4937804.1"/>
    <property type="molecule type" value="Genomic_DNA"/>
</dbReference>
<keyword evidence="2" id="KW-1185">Reference proteome</keyword>
<sequence length="48" mass="5790">MDKPYSYEYFNFMDSIRDIESSIENIATLEDRLDLENDVGIFNYSFRI</sequence>
<gene>
    <name evidence="1" type="ORF">JK636_19030</name>
</gene>
<accession>A0ABS1THI0</accession>
<evidence type="ECO:0000313" key="2">
    <source>
        <dbReference type="Proteomes" id="UP000632377"/>
    </source>
</evidence>
<comment type="caution">
    <text evidence="1">The sequence shown here is derived from an EMBL/GenBank/DDBJ whole genome shotgun (WGS) entry which is preliminary data.</text>
</comment>
<dbReference type="Proteomes" id="UP000632377">
    <property type="component" value="Unassembled WGS sequence"/>
</dbReference>
<name>A0ABS1THI0_9CLOT</name>
<organism evidence="1 2">
    <name type="scientific">Clostridium rhizosphaerae</name>
    <dbReference type="NCBI Taxonomy" id="2803861"/>
    <lineage>
        <taxon>Bacteria</taxon>
        <taxon>Bacillati</taxon>
        <taxon>Bacillota</taxon>
        <taxon>Clostridia</taxon>
        <taxon>Eubacteriales</taxon>
        <taxon>Clostridiaceae</taxon>
        <taxon>Clostridium</taxon>
    </lineage>
</organism>